<organism evidence="3">
    <name type="scientific">Capitella teleta</name>
    <name type="common">Polychaete worm</name>
    <dbReference type="NCBI Taxonomy" id="283909"/>
    <lineage>
        <taxon>Eukaryota</taxon>
        <taxon>Metazoa</taxon>
        <taxon>Spiralia</taxon>
        <taxon>Lophotrochozoa</taxon>
        <taxon>Annelida</taxon>
        <taxon>Polychaeta</taxon>
        <taxon>Sedentaria</taxon>
        <taxon>Scolecida</taxon>
        <taxon>Capitellidae</taxon>
        <taxon>Capitella</taxon>
    </lineage>
</organism>
<protein>
    <recommendedName>
        <fullName evidence="2">F5/8 type C domain-containing protein</fullName>
    </recommendedName>
</protein>
<dbReference type="Gene3D" id="2.60.120.260">
    <property type="entry name" value="Galactose-binding domain-like"/>
    <property type="match status" value="1"/>
</dbReference>
<reference evidence="4" key="3">
    <citation type="submission" date="2015-06" db="UniProtKB">
        <authorList>
            <consortium name="EnsemblMetazoa"/>
        </authorList>
    </citation>
    <scope>IDENTIFICATION</scope>
</reference>
<evidence type="ECO:0000313" key="5">
    <source>
        <dbReference type="Proteomes" id="UP000014760"/>
    </source>
</evidence>
<feature type="chain" id="PRO_5008787744" description="F5/8 type C domain-containing protein" evidence="1">
    <location>
        <begin position="21"/>
        <end position="193"/>
    </location>
</feature>
<feature type="signal peptide" evidence="1">
    <location>
        <begin position="1"/>
        <end position="20"/>
    </location>
</feature>
<dbReference type="HOGENOM" id="CLU_1251692_0_0_1"/>
<feature type="domain" description="F5/8 type C" evidence="2">
    <location>
        <begin position="24"/>
        <end position="171"/>
    </location>
</feature>
<dbReference type="EnsemblMetazoa" id="CapteT226721">
    <property type="protein sequence ID" value="CapteP226721"/>
    <property type="gene ID" value="CapteG226721"/>
</dbReference>
<dbReference type="PANTHER" id="PTHR24543">
    <property type="entry name" value="MULTICOPPER OXIDASE-RELATED"/>
    <property type="match status" value="1"/>
</dbReference>
<dbReference type="OrthoDB" id="2121828at2759"/>
<keyword evidence="1" id="KW-0732">Signal</keyword>
<evidence type="ECO:0000313" key="3">
    <source>
        <dbReference type="EMBL" id="ELU02490.1"/>
    </source>
</evidence>
<dbReference type="EMBL" id="KB304002">
    <property type="protein sequence ID" value="ELU02490.1"/>
    <property type="molecule type" value="Genomic_DNA"/>
</dbReference>
<reference evidence="5" key="1">
    <citation type="submission" date="2012-12" db="EMBL/GenBank/DDBJ databases">
        <authorList>
            <person name="Hellsten U."/>
            <person name="Grimwood J."/>
            <person name="Chapman J.A."/>
            <person name="Shapiro H."/>
            <person name="Aerts A."/>
            <person name="Otillar R.P."/>
            <person name="Terry A.Y."/>
            <person name="Boore J.L."/>
            <person name="Simakov O."/>
            <person name="Marletaz F."/>
            <person name="Cho S.-J."/>
            <person name="Edsinger-Gonzales E."/>
            <person name="Havlak P."/>
            <person name="Kuo D.-H."/>
            <person name="Larsson T."/>
            <person name="Lv J."/>
            <person name="Arendt D."/>
            <person name="Savage R."/>
            <person name="Osoegawa K."/>
            <person name="de Jong P."/>
            <person name="Lindberg D.R."/>
            <person name="Seaver E.C."/>
            <person name="Weisblat D.A."/>
            <person name="Putnam N.H."/>
            <person name="Grigoriev I.V."/>
            <person name="Rokhsar D.S."/>
        </authorList>
    </citation>
    <scope>NUCLEOTIDE SEQUENCE</scope>
    <source>
        <strain evidence="5">I ESC-2004</strain>
    </source>
</reference>
<dbReference type="AlphaFoldDB" id="R7U807"/>
<evidence type="ECO:0000313" key="4">
    <source>
        <dbReference type="EnsemblMetazoa" id="CapteP226721"/>
    </source>
</evidence>
<dbReference type="InterPro" id="IPR000421">
    <property type="entry name" value="FA58C"/>
</dbReference>
<dbReference type="Proteomes" id="UP000014760">
    <property type="component" value="Unassembled WGS sequence"/>
</dbReference>
<proteinExistence type="predicted"/>
<keyword evidence="5" id="KW-1185">Reference proteome</keyword>
<dbReference type="STRING" id="283909.R7U807"/>
<evidence type="ECO:0000256" key="1">
    <source>
        <dbReference type="SAM" id="SignalP"/>
    </source>
</evidence>
<sequence length="193" mass="22062">MQLRLLFWLLLSFNLRKVSYIKGCDVPDLSPLISSTEGIAQLSASSALNAHVAIESYLTGYQGWTYLTGDSDPWLQVTFAEQENVVAIETKNYVYLSLLETYRVSFRTAEGSEWQWYTTEPGQEYYTFSGNLNTVDIVRNYFNSPVLATSLRIYPMQWHAIIWWELYKCNTAQPAMTTGVTQQMASQGEFGSR</sequence>
<dbReference type="Pfam" id="PF00754">
    <property type="entry name" value="F5_F8_type_C"/>
    <property type="match status" value="1"/>
</dbReference>
<dbReference type="SUPFAM" id="SSF49785">
    <property type="entry name" value="Galactose-binding domain-like"/>
    <property type="match status" value="1"/>
</dbReference>
<reference evidence="3 5" key="2">
    <citation type="journal article" date="2013" name="Nature">
        <title>Insights into bilaterian evolution from three spiralian genomes.</title>
        <authorList>
            <person name="Simakov O."/>
            <person name="Marletaz F."/>
            <person name="Cho S.J."/>
            <person name="Edsinger-Gonzales E."/>
            <person name="Havlak P."/>
            <person name="Hellsten U."/>
            <person name="Kuo D.H."/>
            <person name="Larsson T."/>
            <person name="Lv J."/>
            <person name="Arendt D."/>
            <person name="Savage R."/>
            <person name="Osoegawa K."/>
            <person name="de Jong P."/>
            <person name="Grimwood J."/>
            <person name="Chapman J.A."/>
            <person name="Shapiro H."/>
            <person name="Aerts A."/>
            <person name="Otillar R.P."/>
            <person name="Terry A.Y."/>
            <person name="Boore J.L."/>
            <person name="Grigoriev I.V."/>
            <person name="Lindberg D.R."/>
            <person name="Seaver E.C."/>
            <person name="Weisblat D.A."/>
            <person name="Putnam N.H."/>
            <person name="Rokhsar D.S."/>
        </authorList>
    </citation>
    <scope>NUCLEOTIDE SEQUENCE</scope>
    <source>
        <strain evidence="3 5">I ESC-2004</strain>
    </source>
</reference>
<accession>R7U807</accession>
<dbReference type="EMBL" id="AMQN01025009">
    <property type="status" value="NOT_ANNOTATED_CDS"/>
    <property type="molecule type" value="Genomic_DNA"/>
</dbReference>
<evidence type="ECO:0000259" key="2">
    <source>
        <dbReference type="PROSITE" id="PS50022"/>
    </source>
</evidence>
<gene>
    <name evidence="3" type="ORF">CAPTEDRAFT_226721</name>
</gene>
<name>R7U807_CAPTE</name>
<dbReference type="InterPro" id="IPR008979">
    <property type="entry name" value="Galactose-bd-like_sf"/>
</dbReference>
<dbReference type="PROSITE" id="PS50022">
    <property type="entry name" value="FA58C_3"/>
    <property type="match status" value="1"/>
</dbReference>